<evidence type="ECO:0000256" key="1">
    <source>
        <dbReference type="ARBA" id="ARBA00004651"/>
    </source>
</evidence>
<keyword evidence="5 9" id="KW-0812">Transmembrane</keyword>
<gene>
    <name evidence="11" type="ORF">U27_00780</name>
</gene>
<evidence type="ECO:0000256" key="5">
    <source>
        <dbReference type="ARBA" id="ARBA00022692"/>
    </source>
</evidence>
<sequence>MDFNWYIVVKWWPEFLNGLGVTLGAFAGCTILSVIMGILAASVIALREPVLSKTFAVYVSAFRNTPLLVQLFFIFYGLPFIGIRLSPMTCGIVGITLNEGAFIAEILRGNIQAIRKGEWEAAQSLGLSQVQVLRYAILPQAIRDAIPAITGQISIIIKDTSLLSLIMIVELTRVANKIYTRTFDTTGFFVTAILYIGLYLVLNTSSRVLEHKVRVRR</sequence>
<comment type="subcellular location">
    <subcellularLocation>
        <location evidence="1 9">Cell membrane</location>
        <topology evidence="1 9">Multi-pass membrane protein</topology>
    </subcellularLocation>
</comment>
<evidence type="ECO:0000256" key="9">
    <source>
        <dbReference type="RuleBase" id="RU363032"/>
    </source>
</evidence>
<dbReference type="GO" id="GO:0022857">
    <property type="term" value="F:transmembrane transporter activity"/>
    <property type="evidence" value="ECO:0007669"/>
    <property type="project" value="InterPro"/>
</dbReference>
<keyword evidence="6" id="KW-0029">Amino-acid transport</keyword>
<accession>A0A081C8H7</accession>
<keyword evidence="3 9" id="KW-0813">Transport</keyword>
<keyword evidence="8 9" id="KW-0472">Membrane</keyword>
<dbReference type="EMBL" id="DF820475">
    <property type="protein sequence ID" value="GAK60882.1"/>
    <property type="molecule type" value="Genomic_DNA"/>
</dbReference>
<dbReference type="Pfam" id="PF00528">
    <property type="entry name" value="BPD_transp_1"/>
    <property type="match status" value="1"/>
</dbReference>
<feature type="transmembrane region" description="Helical" evidence="9">
    <location>
        <begin position="67"/>
        <end position="85"/>
    </location>
</feature>
<evidence type="ECO:0000256" key="3">
    <source>
        <dbReference type="ARBA" id="ARBA00022448"/>
    </source>
</evidence>
<keyword evidence="7 9" id="KW-1133">Transmembrane helix</keyword>
<dbReference type="AlphaFoldDB" id="A0A081C8H7"/>
<dbReference type="PROSITE" id="PS50928">
    <property type="entry name" value="ABC_TM1"/>
    <property type="match status" value="1"/>
</dbReference>
<dbReference type="NCBIfam" id="TIGR01726">
    <property type="entry name" value="HEQRo_perm_3TM"/>
    <property type="match status" value="1"/>
</dbReference>
<dbReference type="PANTHER" id="PTHR30614">
    <property type="entry name" value="MEMBRANE COMPONENT OF AMINO ACID ABC TRANSPORTER"/>
    <property type="match status" value="1"/>
</dbReference>
<dbReference type="STRING" id="1499967.U27_00780"/>
<comment type="similarity">
    <text evidence="2">Belongs to the binding-protein-dependent transport system permease family. HisMQ subfamily.</text>
</comment>
<evidence type="ECO:0000313" key="12">
    <source>
        <dbReference type="Proteomes" id="UP000030661"/>
    </source>
</evidence>
<proteinExistence type="inferred from homology"/>
<dbReference type="InterPro" id="IPR010065">
    <property type="entry name" value="AA_ABC_transptr_permease_3TM"/>
</dbReference>
<feature type="domain" description="ABC transmembrane type-1" evidence="10">
    <location>
        <begin position="19"/>
        <end position="206"/>
    </location>
</feature>
<evidence type="ECO:0000313" key="11">
    <source>
        <dbReference type="EMBL" id="GAK60882.1"/>
    </source>
</evidence>
<keyword evidence="12" id="KW-1185">Reference proteome</keyword>
<dbReference type="eggNOG" id="COG0765">
    <property type="taxonomic scope" value="Bacteria"/>
</dbReference>
<organism evidence="11">
    <name type="scientific">Vecturithrix granuli</name>
    <dbReference type="NCBI Taxonomy" id="1499967"/>
    <lineage>
        <taxon>Bacteria</taxon>
        <taxon>Candidatus Moduliflexota</taxon>
        <taxon>Candidatus Vecturitrichia</taxon>
        <taxon>Candidatus Vecturitrichales</taxon>
        <taxon>Candidatus Vecturitrichaceae</taxon>
        <taxon>Candidatus Vecturithrix</taxon>
    </lineage>
</organism>
<dbReference type="Proteomes" id="UP000030661">
    <property type="component" value="Unassembled WGS sequence"/>
</dbReference>
<reference evidence="11" key="1">
    <citation type="journal article" date="2015" name="PeerJ">
        <title>First genomic representation of candidate bacterial phylum KSB3 points to enhanced environmental sensing as a trigger of wastewater bulking.</title>
        <authorList>
            <person name="Sekiguchi Y."/>
            <person name="Ohashi A."/>
            <person name="Parks D.H."/>
            <person name="Yamauchi T."/>
            <person name="Tyson G.W."/>
            <person name="Hugenholtz P."/>
        </authorList>
    </citation>
    <scope>NUCLEOTIDE SEQUENCE [LARGE SCALE GENOMIC DNA]</scope>
</reference>
<dbReference type="HOGENOM" id="CLU_019602_1_1_0"/>
<evidence type="ECO:0000256" key="4">
    <source>
        <dbReference type="ARBA" id="ARBA00022475"/>
    </source>
</evidence>
<feature type="transmembrane region" description="Helical" evidence="9">
    <location>
        <begin position="20"/>
        <end position="46"/>
    </location>
</feature>
<dbReference type="Gene3D" id="1.10.3720.10">
    <property type="entry name" value="MetI-like"/>
    <property type="match status" value="1"/>
</dbReference>
<dbReference type="InterPro" id="IPR000515">
    <property type="entry name" value="MetI-like"/>
</dbReference>
<dbReference type="CDD" id="cd06261">
    <property type="entry name" value="TM_PBP2"/>
    <property type="match status" value="1"/>
</dbReference>
<evidence type="ECO:0000256" key="6">
    <source>
        <dbReference type="ARBA" id="ARBA00022970"/>
    </source>
</evidence>
<dbReference type="GO" id="GO:0006865">
    <property type="term" value="P:amino acid transport"/>
    <property type="evidence" value="ECO:0007669"/>
    <property type="project" value="UniProtKB-KW"/>
</dbReference>
<dbReference type="SUPFAM" id="SSF161098">
    <property type="entry name" value="MetI-like"/>
    <property type="match status" value="1"/>
</dbReference>
<evidence type="ECO:0000256" key="2">
    <source>
        <dbReference type="ARBA" id="ARBA00010072"/>
    </source>
</evidence>
<dbReference type="InterPro" id="IPR043429">
    <property type="entry name" value="ArtM/GltK/GlnP/TcyL/YhdX-like"/>
</dbReference>
<name>A0A081C8H7_VECG1</name>
<dbReference type="GO" id="GO:0043190">
    <property type="term" value="C:ATP-binding cassette (ABC) transporter complex"/>
    <property type="evidence" value="ECO:0007669"/>
    <property type="project" value="InterPro"/>
</dbReference>
<evidence type="ECO:0000259" key="10">
    <source>
        <dbReference type="PROSITE" id="PS50928"/>
    </source>
</evidence>
<evidence type="ECO:0000256" key="7">
    <source>
        <dbReference type="ARBA" id="ARBA00022989"/>
    </source>
</evidence>
<protein>
    <submittedName>
        <fullName evidence="11">Polar amino acid ABC transporter, inner membrane subunit</fullName>
    </submittedName>
</protein>
<dbReference type="InterPro" id="IPR035906">
    <property type="entry name" value="MetI-like_sf"/>
</dbReference>
<feature type="transmembrane region" description="Helical" evidence="9">
    <location>
        <begin position="188"/>
        <end position="209"/>
    </location>
</feature>
<keyword evidence="4" id="KW-1003">Cell membrane</keyword>
<evidence type="ECO:0000256" key="8">
    <source>
        <dbReference type="ARBA" id="ARBA00023136"/>
    </source>
</evidence>
<dbReference type="PANTHER" id="PTHR30614:SF20">
    <property type="entry name" value="GLUTAMINE TRANSPORT SYSTEM PERMEASE PROTEIN GLNP"/>
    <property type="match status" value="1"/>
</dbReference>